<reference evidence="1" key="2">
    <citation type="journal article" date="2015" name="Data Brief">
        <title>Shoot transcriptome of the giant reed, Arundo donax.</title>
        <authorList>
            <person name="Barrero R.A."/>
            <person name="Guerrero F.D."/>
            <person name="Moolhuijzen P."/>
            <person name="Goolsby J.A."/>
            <person name="Tidwell J."/>
            <person name="Bellgard S.E."/>
            <person name="Bellgard M.I."/>
        </authorList>
    </citation>
    <scope>NUCLEOTIDE SEQUENCE</scope>
    <source>
        <tissue evidence="1">Shoot tissue taken approximately 20 cm above the soil surface</tissue>
    </source>
</reference>
<accession>A0A0A9H7U9</accession>
<dbReference type="AlphaFoldDB" id="A0A0A9H7U9"/>
<name>A0A0A9H7U9_ARUDO</name>
<dbReference type="EMBL" id="GBRH01166017">
    <property type="protein sequence ID" value="JAE31879.1"/>
    <property type="molecule type" value="Transcribed_RNA"/>
</dbReference>
<sequence>MLYAPLQACCYRQQCSNTLLVRNVPSTGSISQGWIDDPACDHMIQEFNPPCDVFNFHHRILWP</sequence>
<protein>
    <submittedName>
        <fullName evidence="1">Uncharacterized protein</fullName>
    </submittedName>
</protein>
<evidence type="ECO:0000313" key="1">
    <source>
        <dbReference type="EMBL" id="JAE31879.1"/>
    </source>
</evidence>
<proteinExistence type="predicted"/>
<reference evidence="1" key="1">
    <citation type="submission" date="2014-09" db="EMBL/GenBank/DDBJ databases">
        <authorList>
            <person name="Magalhaes I.L.F."/>
            <person name="Oliveira U."/>
            <person name="Santos F.R."/>
            <person name="Vidigal T.H.D.A."/>
            <person name="Brescovit A.D."/>
            <person name="Santos A.J."/>
        </authorList>
    </citation>
    <scope>NUCLEOTIDE SEQUENCE</scope>
    <source>
        <tissue evidence="1">Shoot tissue taken approximately 20 cm above the soil surface</tissue>
    </source>
</reference>
<organism evidence="1">
    <name type="scientific">Arundo donax</name>
    <name type="common">Giant reed</name>
    <name type="synonym">Donax arundinaceus</name>
    <dbReference type="NCBI Taxonomy" id="35708"/>
    <lineage>
        <taxon>Eukaryota</taxon>
        <taxon>Viridiplantae</taxon>
        <taxon>Streptophyta</taxon>
        <taxon>Embryophyta</taxon>
        <taxon>Tracheophyta</taxon>
        <taxon>Spermatophyta</taxon>
        <taxon>Magnoliopsida</taxon>
        <taxon>Liliopsida</taxon>
        <taxon>Poales</taxon>
        <taxon>Poaceae</taxon>
        <taxon>PACMAD clade</taxon>
        <taxon>Arundinoideae</taxon>
        <taxon>Arundineae</taxon>
        <taxon>Arundo</taxon>
    </lineage>
</organism>